<comment type="caution">
    <text evidence="2">The sequence shown here is derived from an EMBL/GenBank/DDBJ whole genome shotgun (WGS) entry which is preliminary data.</text>
</comment>
<reference evidence="2" key="1">
    <citation type="submission" date="2021-09" db="EMBL/GenBank/DDBJ databases">
        <authorList>
            <consortium name="AG Swart"/>
            <person name="Singh M."/>
            <person name="Singh A."/>
            <person name="Seah K."/>
            <person name="Emmerich C."/>
        </authorList>
    </citation>
    <scope>NUCLEOTIDE SEQUENCE</scope>
    <source>
        <strain evidence="2">ATCC30299</strain>
    </source>
</reference>
<feature type="region of interest" description="Disordered" evidence="1">
    <location>
        <begin position="103"/>
        <end position="132"/>
    </location>
</feature>
<organism evidence="2 3">
    <name type="scientific">Blepharisma stoltei</name>
    <dbReference type="NCBI Taxonomy" id="1481888"/>
    <lineage>
        <taxon>Eukaryota</taxon>
        <taxon>Sar</taxon>
        <taxon>Alveolata</taxon>
        <taxon>Ciliophora</taxon>
        <taxon>Postciliodesmatophora</taxon>
        <taxon>Heterotrichea</taxon>
        <taxon>Heterotrichida</taxon>
        <taxon>Blepharismidae</taxon>
        <taxon>Blepharisma</taxon>
    </lineage>
</organism>
<dbReference type="EMBL" id="CAJZBQ010000044">
    <property type="protein sequence ID" value="CAG9327809.1"/>
    <property type="molecule type" value="Genomic_DNA"/>
</dbReference>
<feature type="compositionally biased region" description="Basic and acidic residues" evidence="1">
    <location>
        <begin position="116"/>
        <end position="125"/>
    </location>
</feature>
<accession>A0AAU9JPB5</accession>
<evidence type="ECO:0000313" key="2">
    <source>
        <dbReference type="EMBL" id="CAG9327809.1"/>
    </source>
</evidence>
<dbReference type="Proteomes" id="UP001162131">
    <property type="component" value="Unassembled WGS sequence"/>
</dbReference>
<sequence>MRHYHTPSNHEKTKIPFERTSETQASTLEHLEESPQMQDPRRNKSAYEIKQENSPQPSRKSFKIRSVVKPNEFLNISQSLDMEDLFNTTCKLTDAMDWKPIGMEKEQTSVAKGPIRKLDTEKDTNKSGAESSRVNIFKTRRAKTPGKEILPKKPKGRKIVIKDNFIISPYESLQEKLVQKKA</sequence>
<protein>
    <submittedName>
        <fullName evidence="2">Uncharacterized protein</fullName>
    </submittedName>
</protein>
<feature type="compositionally biased region" description="Basic and acidic residues" evidence="1">
    <location>
        <begin position="8"/>
        <end position="21"/>
    </location>
</feature>
<name>A0AAU9JPB5_9CILI</name>
<feature type="compositionally biased region" description="Basic and acidic residues" evidence="1">
    <location>
        <begin position="29"/>
        <end position="51"/>
    </location>
</feature>
<evidence type="ECO:0000313" key="3">
    <source>
        <dbReference type="Proteomes" id="UP001162131"/>
    </source>
</evidence>
<proteinExistence type="predicted"/>
<dbReference type="AlphaFoldDB" id="A0AAU9JPB5"/>
<feature type="region of interest" description="Disordered" evidence="1">
    <location>
        <begin position="1"/>
        <end position="64"/>
    </location>
</feature>
<keyword evidence="3" id="KW-1185">Reference proteome</keyword>
<gene>
    <name evidence="2" type="ORF">BSTOLATCC_MIC44437</name>
</gene>
<evidence type="ECO:0000256" key="1">
    <source>
        <dbReference type="SAM" id="MobiDB-lite"/>
    </source>
</evidence>